<protein>
    <submittedName>
        <fullName evidence="2">Uncharacterized protein</fullName>
    </submittedName>
</protein>
<accession>A0ABW6BXN1</accession>
<keyword evidence="1" id="KW-0472">Membrane</keyword>
<dbReference type="Proteomes" id="UP001597641">
    <property type="component" value="Unassembled WGS sequence"/>
</dbReference>
<gene>
    <name evidence="2" type="ORF">ACFS7Z_19560</name>
</gene>
<feature type="transmembrane region" description="Helical" evidence="1">
    <location>
        <begin position="104"/>
        <end position="126"/>
    </location>
</feature>
<sequence>MIETENQSHHSFVQKVLVVASHMVTLVIVQFVLILFVGLVLGMGPESTMEGWVEAFTIPPVLATISYSYYRLRKQYVKILVYSFLSLALLAAEVYTYVEILRWELAFGFMIIILAGAFIPMNYLLLSLIDERKK</sequence>
<keyword evidence="3" id="KW-1185">Reference proteome</keyword>
<feature type="transmembrane region" description="Helical" evidence="1">
    <location>
        <begin position="52"/>
        <end position="70"/>
    </location>
</feature>
<proteinExistence type="predicted"/>
<keyword evidence="1" id="KW-1133">Transmembrane helix</keyword>
<evidence type="ECO:0000313" key="3">
    <source>
        <dbReference type="Proteomes" id="UP001597641"/>
    </source>
</evidence>
<reference evidence="3" key="1">
    <citation type="journal article" date="2019" name="Int. J. Syst. Evol. Microbiol.">
        <title>The Global Catalogue of Microorganisms (GCM) 10K type strain sequencing project: providing services to taxonomists for standard genome sequencing and annotation.</title>
        <authorList>
            <consortium name="The Broad Institute Genomics Platform"/>
            <consortium name="The Broad Institute Genome Sequencing Center for Infectious Disease"/>
            <person name="Wu L."/>
            <person name="Ma J."/>
        </authorList>
    </citation>
    <scope>NUCLEOTIDE SEQUENCE [LARGE SCALE GENOMIC DNA]</scope>
    <source>
        <strain evidence="3">KCTC 23984</strain>
    </source>
</reference>
<keyword evidence="1" id="KW-0812">Transmembrane</keyword>
<evidence type="ECO:0000256" key="1">
    <source>
        <dbReference type="SAM" id="Phobius"/>
    </source>
</evidence>
<feature type="transmembrane region" description="Helical" evidence="1">
    <location>
        <begin position="79"/>
        <end position="98"/>
    </location>
</feature>
<evidence type="ECO:0000313" key="2">
    <source>
        <dbReference type="EMBL" id="MFD3002579.1"/>
    </source>
</evidence>
<dbReference type="EMBL" id="JBHUOX010000018">
    <property type="protein sequence ID" value="MFD3002579.1"/>
    <property type="molecule type" value="Genomic_DNA"/>
</dbReference>
<feature type="transmembrane region" description="Helical" evidence="1">
    <location>
        <begin position="16"/>
        <end position="40"/>
    </location>
</feature>
<comment type="caution">
    <text evidence="2">The sequence shown here is derived from an EMBL/GenBank/DDBJ whole genome shotgun (WGS) entry which is preliminary data.</text>
</comment>
<organism evidence="2 3">
    <name type="scientific">Pontibacter toksunensis</name>
    <dbReference type="NCBI Taxonomy" id="1332631"/>
    <lineage>
        <taxon>Bacteria</taxon>
        <taxon>Pseudomonadati</taxon>
        <taxon>Bacteroidota</taxon>
        <taxon>Cytophagia</taxon>
        <taxon>Cytophagales</taxon>
        <taxon>Hymenobacteraceae</taxon>
        <taxon>Pontibacter</taxon>
    </lineage>
</organism>
<name>A0ABW6BXN1_9BACT</name>
<dbReference type="RefSeq" id="WP_377488238.1">
    <property type="nucleotide sequence ID" value="NZ_JBHUOX010000018.1"/>
</dbReference>